<dbReference type="Gramene" id="novel_model_716_5bd9a17a">
    <property type="protein sequence ID" value="cds.novel_model_716_5bd9a17a"/>
    <property type="gene ID" value="novel_gene_394_5bd9a17a"/>
</dbReference>
<accession>A0A803RAT5</accession>
<evidence type="ECO:0000313" key="2">
    <source>
        <dbReference type="EnsemblPlants" id="cds.novel_model_716_5bd9a17a"/>
    </source>
</evidence>
<dbReference type="RefSeq" id="XP_060963869.1">
    <property type="nucleotide sequence ID" value="XM_061107886.1"/>
</dbReference>
<dbReference type="EnsemblPlants" id="novel_model_716_5bd9a17a">
    <property type="protein sequence ID" value="cds.novel_model_716_5bd9a17a"/>
    <property type="gene ID" value="novel_gene_394_5bd9a17a"/>
</dbReference>
<sequence length="83" mass="9047">MVVSQSRSSSLSPSPKKPKKKSIKESKPKLVVQTSSKPSKHKTKVVASAGEPSSGDARKAKRKRIDNDDDFVSIRPKKSDENA</sequence>
<feature type="compositionally biased region" description="Low complexity" evidence="1">
    <location>
        <begin position="1"/>
        <end position="14"/>
    </location>
</feature>
<proteinExistence type="predicted"/>
<evidence type="ECO:0000256" key="1">
    <source>
        <dbReference type="SAM" id="MobiDB-lite"/>
    </source>
</evidence>
<reference evidence="2" key="1">
    <citation type="submission" date="2018-11" db="EMBL/GenBank/DDBJ databases">
        <authorList>
            <person name="Grassa J C."/>
        </authorList>
    </citation>
    <scope>NUCLEOTIDE SEQUENCE [LARGE SCALE GENOMIC DNA]</scope>
</reference>
<dbReference type="AlphaFoldDB" id="A0A803RAT5"/>
<dbReference type="GeneID" id="133028919"/>
<protein>
    <submittedName>
        <fullName evidence="2">Uncharacterized protein</fullName>
    </submittedName>
</protein>
<name>A0A803RAT5_CANSA</name>
<dbReference type="EMBL" id="UZAU01000018">
    <property type="status" value="NOT_ANNOTATED_CDS"/>
    <property type="molecule type" value="Genomic_DNA"/>
</dbReference>
<keyword evidence="3" id="KW-1185">Reference proteome</keyword>
<reference evidence="2" key="2">
    <citation type="submission" date="2021-03" db="UniProtKB">
        <authorList>
            <consortium name="EnsemblPlants"/>
        </authorList>
    </citation>
    <scope>IDENTIFICATION</scope>
</reference>
<feature type="region of interest" description="Disordered" evidence="1">
    <location>
        <begin position="1"/>
        <end position="83"/>
    </location>
</feature>
<organism evidence="2 3">
    <name type="scientific">Cannabis sativa</name>
    <name type="common">Hemp</name>
    <name type="synonym">Marijuana</name>
    <dbReference type="NCBI Taxonomy" id="3483"/>
    <lineage>
        <taxon>Eukaryota</taxon>
        <taxon>Viridiplantae</taxon>
        <taxon>Streptophyta</taxon>
        <taxon>Embryophyta</taxon>
        <taxon>Tracheophyta</taxon>
        <taxon>Spermatophyta</taxon>
        <taxon>Magnoliopsida</taxon>
        <taxon>eudicotyledons</taxon>
        <taxon>Gunneridae</taxon>
        <taxon>Pentapetalae</taxon>
        <taxon>rosids</taxon>
        <taxon>fabids</taxon>
        <taxon>Rosales</taxon>
        <taxon>Cannabaceae</taxon>
        <taxon>Cannabis</taxon>
    </lineage>
</organism>
<gene>
    <name evidence="2" type="primary">LOC133028919</name>
</gene>
<evidence type="ECO:0000313" key="3">
    <source>
        <dbReference type="Proteomes" id="UP000596661"/>
    </source>
</evidence>
<dbReference type="Proteomes" id="UP000596661">
    <property type="component" value="Chromosome 1"/>
</dbReference>